<dbReference type="PROSITE" id="PS00232">
    <property type="entry name" value="CADHERIN_1"/>
    <property type="match status" value="1"/>
</dbReference>
<evidence type="ECO:0000256" key="2">
    <source>
        <dbReference type="ARBA" id="ARBA00022737"/>
    </source>
</evidence>
<evidence type="ECO:0000313" key="9">
    <source>
        <dbReference type="Proteomes" id="UP001054945"/>
    </source>
</evidence>
<dbReference type="Gene3D" id="2.60.40.60">
    <property type="entry name" value="Cadherins"/>
    <property type="match status" value="2"/>
</dbReference>
<dbReference type="CDD" id="cd11304">
    <property type="entry name" value="Cadherin_repeat"/>
    <property type="match status" value="2"/>
</dbReference>
<dbReference type="GO" id="GO:0016477">
    <property type="term" value="P:cell migration"/>
    <property type="evidence" value="ECO:0007669"/>
    <property type="project" value="TreeGrafter"/>
</dbReference>
<dbReference type="InterPro" id="IPR039808">
    <property type="entry name" value="Cadherin"/>
</dbReference>
<evidence type="ECO:0000256" key="6">
    <source>
        <dbReference type="SAM" id="MobiDB-lite"/>
    </source>
</evidence>
<dbReference type="Proteomes" id="UP001054945">
    <property type="component" value="Unassembled WGS sequence"/>
</dbReference>
<evidence type="ECO:0000256" key="4">
    <source>
        <dbReference type="ARBA" id="ARBA00023136"/>
    </source>
</evidence>
<evidence type="ECO:0000313" key="8">
    <source>
        <dbReference type="EMBL" id="GIY43693.1"/>
    </source>
</evidence>
<dbReference type="GO" id="GO:0031175">
    <property type="term" value="P:neuron projection development"/>
    <property type="evidence" value="ECO:0007669"/>
    <property type="project" value="TreeGrafter"/>
</dbReference>
<comment type="subcellular location">
    <subcellularLocation>
        <location evidence="1">Membrane</location>
    </subcellularLocation>
</comment>
<keyword evidence="2" id="KW-0677">Repeat</keyword>
<feature type="compositionally biased region" description="Basic residues" evidence="6">
    <location>
        <begin position="48"/>
        <end position="59"/>
    </location>
</feature>
<evidence type="ECO:0000259" key="7">
    <source>
        <dbReference type="PROSITE" id="PS50268"/>
    </source>
</evidence>
<dbReference type="PANTHER" id="PTHR24027">
    <property type="entry name" value="CADHERIN-23"/>
    <property type="match status" value="1"/>
</dbReference>
<dbReference type="GO" id="GO:0008013">
    <property type="term" value="F:beta-catenin binding"/>
    <property type="evidence" value="ECO:0007669"/>
    <property type="project" value="TreeGrafter"/>
</dbReference>
<reference evidence="8 9" key="1">
    <citation type="submission" date="2021-06" db="EMBL/GenBank/DDBJ databases">
        <title>Caerostris extrusa draft genome.</title>
        <authorList>
            <person name="Kono N."/>
            <person name="Arakawa K."/>
        </authorList>
    </citation>
    <scope>NUCLEOTIDE SEQUENCE [LARGE SCALE GENOMIC DNA]</scope>
</reference>
<dbReference type="AlphaFoldDB" id="A0AAV4TAU1"/>
<dbReference type="InterPro" id="IPR015919">
    <property type="entry name" value="Cadherin-like_sf"/>
</dbReference>
<dbReference type="GO" id="GO:0005509">
    <property type="term" value="F:calcium ion binding"/>
    <property type="evidence" value="ECO:0007669"/>
    <property type="project" value="UniProtKB-UniRule"/>
</dbReference>
<keyword evidence="4" id="KW-0472">Membrane</keyword>
<feature type="region of interest" description="Disordered" evidence="6">
    <location>
        <begin position="215"/>
        <end position="241"/>
    </location>
</feature>
<dbReference type="EMBL" id="BPLR01011009">
    <property type="protein sequence ID" value="GIY43693.1"/>
    <property type="molecule type" value="Genomic_DNA"/>
</dbReference>
<sequence length="260" mass="28878">MIRVYYDKVARTFGSILIIKTKRRGHFDGRVLPGQRDEPGVHHQGGGHGRRRTQRHGHGHHQDQGHQRHAARIHQKEWQVEVDETEGDNIPETPILVVSVNDGDLLETNRFSYKVIDNAFGADKFTMVTNSDGTGSLKIAKPLDFEDLQQRFGFNITIQVSDHGGESSEPYHVDYAKVRVRLRDINDNKPEFEKPNIEVIVKEDADIGTSLATFRATDADQGESPGSGKGPRTHSWSHGTGGTVSCGIVSLSINPHSMTS</sequence>
<feature type="domain" description="Cadherin" evidence="7">
    <location>
        <begin position="74"/>
        <end position="192"/>
    </location>
</feature>
<dbReference type="InterPro" id="IPR002126">
    <property type="entry name" value="Cadherin-like_dom"/>
</dbReference>
<dbReference type="SUPFAM" id="SSF49313">
    <property type="entry name" value="Cadherin-like"/>
    <property type="match status" value="2"/>
</dbReference>
<protein>
    <submittedName>
        <fullName evidence="8">Neural-cadherin</fullName>
    </submittedName>
</protein>
<comment type="caution">
    <text evidence="8">The sequence shown here is derived from an EMBL/GenBank/DDBJ whole genome shotgun (WGS) entry which is preliminary data.</text>
</comment>
<keyword evidence="3 5" id="KW-0106">Calcium</keyword>
<dbReference type="GO" id="GO:0045296">
    <property type="term" value="F:cadherin binding"/>
    <property type="evidence" value="ECO:0007669"/>
    <property type="project" value="TreeGrafter"/>
</dbReference>
<dbReference type="InterPro" id="IPR020894">
    <property type="entry name" value="Cadherin_CS"/>
</dbReference>
<keyword evidence="9" id="KW-1185">Reference proteome</keyword>
<feature type="region of interest" description="Disordered" evidence="6">
    <location>
        <begin position="28"/>
        <end position="70"/>
    </location>
</feature>
<gene>
    <name evidence="8" type="primary">CadN</name>
    <name evidence="8" type="ORF">CEXT_489581</name>
</gene>
<dbReference type="SMART" id="SM00112">
    <property type="entry name" value="CA"/>
    <property type="match status" value="1"/>
</dbReference>
<organism evidence="8 9">
    <name type="scientific">Caerostris extrusa</name>
    <name type="common">Bark spider</name>
    <name type="synonym">Caerostris bankana</name>
    <dbReference type="NCBI Taxonomy" id="172846"/>
    <lineage>
        <taxon>Eukaryota</taxon>
        <taxon>Metazoa</taxon>
        <taxon>Ecdysozoa</taxon>
        <taxon>Arthropoda</taxon>
        <taxon>Chelicerata</taxon>
        <taxon>Arachnida</taxon>
        <taxon>Araneae</taxon>
        <taxon>Araneomorphae</taxon>
        <taxon>Entelegynae</taxon>
        <taxon>Araneoidea</taxon>
        <taxon>Araneidae</taxon>
        <taxon>Caerostris</taxon>
    </lineage>
</organism>
<dbReference type="GO" id="GO:0007156">
    <property type="term" value="P:homophilic cell adhesion via plasma membrane adhesion molecules"/>
    <property type="evidence" value="ECO:0007669"/>
    <property type="project" value="InterPro"/>
</dbReference>
<name>A0AAV4TAU1_CAEEX</name>
<proteinExistence type="predicted"/>
<evidence type="ECO:0000256" key="5">
    <source>
        <dbReference type="PROSITE-ProRule" id="PRU00043"/>
    </source>
</evidence>
<evidence type="ECO:0000256" key="3">
    <source>
        <dbReference type="ARBA" id="ARBA00022837"/>
    </source>
</evidence>
<evidence type="ECO:0000256" key="1">
    <source>
        <dbReference type="ARBA" id="ARBA00004370"/>
    </source>
</evidence>
<dbReference type="GO" id="GO:0016342">
    <property type="term" value="C:catenin complex"/>
    <property type="evidence" value="ECO:0007669"/>
    <property type="project" value="TreeGrafter"/>
</dbReference>
<accession>A0AAV4TAU1</accession>
<dbReference type="PROSITE" id="PS50268">
    <property type="entry name" value="CADHERIN_2"/>
    <property type="match status" value="1"/>
</dbReference>
<dbReference type="PANTHER" id="PTHR24027:SF438">
    <property type="entry name" value="CADHERIN 23"/>
    <property type="match status" value="1"/>
</dbReference>